<dbReference type="Gene3D" id="3.40.109.10">
    <property type="entry name" value="NADH Oxidase"/>
    <property type="match status" value="1"/>
</dbReference>
<evidence type="ECO:0000259" key="3">
    <source>
        <dbReference type="Pfam" id="PF00881"/>
    </source>
</evidence>
<keyword evidence="2" id="KW-0560">Oxidoreductase</keyword>
<dbReference type="EMBL" id="CAEZSD010000050">
    <property type="protein sequence ID" value="CAB4532619.1"/>
    <property type="molecule type" value="Genomic_DNA"/>
</dbReference>
<evidence type="ECO:0000256" key="2">
    <source>
        <dbReference type="ARBA" id="ARBA00023002"/>
    </source>
</evidence>
<dbReference type="PANTHER" id="PTHR43673">
    <property type="entry name" value="NAD(P)H NITROREDUCTASE YDGI-RELATED"/>
    <property type="match status" value="1"/>
</dbReference>
<dbReference type="InterPro" id="IPR000415">
    <property type="entry name" value="Nitroreductase-like"/>
</dbReference>
<accession>A0A6J6B2S8</accession>
<dbReference type="InterPro" id="IPR029479">
    <property type="entry name" value="Nitroreductase"/>
</dbReference>
<dbReference type="PANTHER" id="PTHR43673:SF10">
    <property type="entry name" value="NADH DEHYDROGENASE_NAD(P)H NITROREDUCTASE XCC3605-RELATED"/>
    <property type="match status" value="1"/>
</dbReference>
<name>A0A6J6B2S8_9ZZZZ</name>
<gene>
    <name evidence="4" type="ORF">UFOPK1399_00544</name>
</gene>
<evidence type="ECO:0000256" key="1">
    <source>
        <dbReference type="ARBA" id="ARBA00007118"/>
    </source>
</evidence>
<dbReference type="SUPFAM" id="SSF55469">
    <property type="entry name" value="FMN-dependent nitroreductase-like"/>
    <property type="match status" value="1"/>
</dbReference>
<dbReference type="Pfam" id="PF00881">
    <property type="entry name" value="Nitroreductase"/>
    <property type="match status" value="1"/>
</dbReference>
<evidence type="ECO:0000313" key="4">
    <source>
        <dbReference type="EMBL" id="CAB4532619.1"/>
    </source>
</evidence>
<dbReference type="GO" id="GO:0016491">
    <property type="term" value="F:oxidoreductase activity"/>
    <property type="evidence" value="ECO:0007669"/>
    <property type="project" value="UniProtKB-KW"/>
</dbReference>
<dbReference type="AlphaFoldDB" id="A0A6J6B2S8"/>
<proteinExistence type="inferred from homology"/>
<comment type="similarity">
    <text evidence="1">Belongs to the nitroreductase family.</text>
</comment>
<feature type="domain" description="Nitroreductase" evidence="3">
    <location>
        <begin position="20"/>
        <end position="162"/>
    </location>
</feature>
<reference evidence="4" key="1">
    <citation type="submission" date="2020-05" db="EMBL/GenBank/DDBJ databases">
        <authorList>
            <person name="Chiriac C."/>
            <person name="Salcher M."/>
            <person name="Ghai R."/>
            <person name="Kavagutti S V."/>
        </authorList>
    </citation>
    <scope>NUCLEOTIDE SEQUENCE</scope>
</reference>
<sequence length="197" mass="21296">MSPRVQVMKAETSVPVNEIIAARRSPRSFNENSTLSNDDLLGILEAARWAPSAFNGQPWRFIVGKRGDQVFEQVLSSLSPFNQTWAKSASALVLVTSKTTKGDGSIHADYQFDCGLAVGQLVVETHHRGLVAHQMTGFDKAIAQSAVSLPSELVPVVVIAIGTQDAPEKLTGPLLERETAKRERLPLSEIVIQGLPA</sequence>
<dbReference type="CDD" id="cd02138">
    <property type="entry name" value="TdsD-like"/>
    <property type="match status" value="1"/>
</dbReference>
<organism evidence="4">
    <name type="scientific">freshwater metagenome</name>
    <dbReference type="NCBI Taxonomy" id="449393"/>
    <lineage>
        <taxon>unclassified sequences</taxon>
        <taxon>metagenomes</taxon>
        <taxon>ecological metagenomes</taxon>
    </lineage>
</organism>
<protein>
    <submittedName>
        <fullName evidence="4">Unannotated protein</fullName>
    </submittedName>
</protein>